<dbReference type="InterPro" id="IPR023213">
    <property type="entry name" value="CAT-like_dom_sf"/>
</dbReference>
<evidence type="ECO:0000313" key="6">
    <source>
        <dbReference type="Proteomes" id="UP000657918"/>
    </source>
</evidence>
<keyword evidence="6" id="KW-1185">Reference proteome</keyword>
<dbReference type="Pfam" id="PF08574">
    <property type="entry name" value="Iwr1"/>
    <property type="match status" value="1"/>
</dbReference>
<sequence length="849" mass="95327">MATIGETSMNPPQSRPVFVRVKRKAHQSRLDAFWLEVNERPTKKAMLDMEKLSICNNSVDVQVEELKAKKVLVKHVETVTSMDTTLEIVQSFVSNSAHVVEEQKRTIKKYSKQEQILSRSRQNQEVLASNAHFEQIWRSRRGGKGASEDKALHDMCSFYDVVRVEESFNEVQELEVSSLEDQKILSSYLPLLREFLPSAAAELESDIHAYLSNQGSAFNAIPLEDVDDYVYDYYTVKDDMDKDEDIETASPFPLVKVEEEDFCDGLDDESEYDTDDSNAEDHPRNDYPDESSLDDHESESEASHDESEREEEEEEEESDAPSIKHSESDDADNFDDYGSYVDFSDDNYPECEYGGDDDDWRAPRMETHNHAPLLVDRKDIVVLVKPAKPTPSKILSFSTIDNDPNLEFVCHSVYVYKTNSVSFDNGSADHDIASKLNGKADPACVIKDAISKVLVHYYPLAGKLKRDSSDGKLYLNCNGEGVPFLEATANCKLASLKYLDGIDVETAKEFVFDFQSKSDLGYHPLMFQVTKFSCGGFTIGMGLSHSVCDGFGASQLFRALAELASGKSEPLVKPVWERERLVVKSTQGPLQFPVDKNSLATSPYLITNDILHECFFVKAGTIKRLKMSLMKECGDHEEMKGSFTTIEVLGAYIWRSRFRAFKLNPDGNTLLCLAMGIRHLLNPPLPSGYYGNAFVGSNLVMTGKDLNEGPLSRVAKLIKESKKHASNANYIWSQINILDKVRELDFKIDSDNGASMVLTDWRQLGLLEEVDFGWKGLVNMIPVPLKMFGFVYLCIFLPPCNLDPSTKGGVRVLVSLPRAVMPKFKEEMHALSQLGGDDIVPMPEPAILI</sequence>
<protein>
    <recommendedName>
        <fullName evidence="4">Transcription factor Iwr1 domain-containing protein</fullName>
    </recommendedName>
</protein>
<dbReference type="Pfam" id="PF02458">
    <property type="entry name" value="Transferase"/>
    <property type="match status" value="1"/>
</dbReference>
<feature type="compositionally biased region" description="Acidic residues" evidence="3">
    <location>
        <begin position="265"/>
        <end position="278"/>
    </location>
</feature>
<dbReference type="EMBL" id="JADGMS010000019">
    <property type="protein sequence ID" value="KAF9661879.1"/>
    <property type="molecule type" value="Genomic_DNA"/>
</dbReference>
<dbReference type="Proteomes" id="UP000657918">
    <property type="component" value="Unassembled WGS sequence"/>
</dbReference>
<organism evidence="5 6">
    <name type="scientific">Salix dunnii</name>
    <dbReference type="NCBI Taxonomy" id="1413687"/>
    <lineage>
        <taxon>Eukaryota</taxon>
        <taxon>Viridiplantae</taxon>
        <taxon>Streptophyta</taxon>
        <taxon>Embryophyta</taxon>
        <taxon>Tracheophyta</taxon>
        <taxon>Spermatophyta</taxon>
        <taxon>Magnoliopsida</taxon>
        <taxon>eudicotyledons</taxon>
        <taxon>Gunneridae</taxon>
        <taxon>Pentapetalae</taxon>
        <taxon>rosids</taxon>
        <taxon>fabids</taxon>
        <taxon>Malpighiales</taxon>
        <taxon>Salicaceae</taxon>
        <taxon>Saliceae</taxon>
        <taxon>Salix</taxon>
    </lineage>
</organism>
<evidence type="ECO:0000259" key="4">
    <source>
        <dbReference type="Pfam" id="PF08574"/>
    </source>
</evidence>
<feature type="domain" description="Transcription factor Iwr1" evidence="4">
    <location>
        <begin position="227"/>
        <end position="290"/>
    </location>
</feature>
<feature type="region of interest" description="Disordered" evidence="3">
    <location>
        <begin position="265"/>
        <end position="348"/>
    </location>
</feature>
<name>A0A835MFQ2_9ROSI</name>
<dbReference type="InterPro" id="IPR013883">
    <property type="entry name" value="TF_Iwr1_dom"/>
</dbReference>
<accession>A0A835MFQ2</accession>
<dbReference type="Gene3D" id="3.30.559.10">
    <property type="entry name" value="Chloramphenicol acetyltransferase-like domain"/>
    <property type="match status" value="2"/>
</dbReference>
<dbReference type="PANTHER" id="PTHR31147">
    <property type="entry name" value="ACYL TRANSFERASE 4"/>
    <property type="match status" value="1"/>
</dbReference>
<evidence type="ECO:0000256" key="1">
    <source>
        <dbReference type="ARBA" id="ARBA00009861"/>
    </source>
</evidence>
<dbReference type="OrthoDB" id="671439at2759"/>
<feature type="compositionally biased region" description="Acidic residues" evidence="3">
    <location>
        <begin position="308"/>
        <end position="319"/>
    </location>
</feature>
<dbReference type="AlphaFoldDB" id="A0A835MFQ2"/>
<comment type="similarity">
    <text evidence="1">Belongs to the plant acyltransferase family.</text>
</comment>
<evidence type="ECO:0000313" key="5">
    <source>
        <dbReference type="EMBL" id="KAF9661879.1"/>
    </source>
</evidence>
<reference evidence="5 6" key="1">
    <citation type="submission" date="2020-10" db="EMBL/GenBank/DDBJ databases">
        <title>Plant Genome Project.</title>
        <authorList>
            <person name="Zhang R.-G."/>
        </authorList>
    </citation>
    <scope>NUCLEOTIDE SEQUENCE [LARGE SCALE GENOMIC DNA]</scope>
    <source>
        <strain evidence="5">FAFU-HL-1</strain>
        <tissue evidence="5">Leaf</tissue>
    </source>
</reference>
<comment type="similarity">
    <text evidence="2">Belongs to the IWR1/SLC7A6OS family.</text>
</comment>
<comment type="caution">
    <text evidence="5">The sequence shown here is derived from an EMBL/GenBank/DDBJ whole genome shotgun (WGS) entry which is preliminary data.</text>
</comment>
<feature type="compositionally biased region" description="Basic and acidic residues" evidence="3">
    <location>
        <begin position="279"/>
        <end position="307"/>
    </location>
</feature>
<evidence type="ECO:0000256" key="2">
    <source>
        <dbReference type="ARBA" id="ARBA00010218"/>
    </source>
</evidence>
<proteinExistence type="inferred from homology"/>
<gene>
    <name evidence="5" type="ORF">SADUNF_Sadunf19G0114700</name>
</gene>
<evidence type="ECO:0000256" key="3">
    <source>
        <dbReference type="SAM" id="MobiDB-lite"/>
    </source>
</evidence>
<dbReference type="PANTHER" id="PTHR31147:SF25">
    <property type="entry name" value="HXXXD-TYPE ACYL-TRANSFERASE FAMILY PROTEIN"/>
    <property type="match status" value="1"/>
</dbReference>
<dbReference type="InterPro" id="IPR050898">
    <property type="entry name" value="Plant_acyltransferase"/>
</dbReference>